<reference evidence="7 8" key="1">
    <citation type="submission" date="2006-02" db="EMBL/GenBank/DDBJ databases">
        <authorList>
            <person name="Amann R."/>
            <person name="Ferriera S."/>
            <person name="Johnson J."/>
            <person name="Kravitz S."/>
            <person name="Halpern A."/>
            <person name="Remington K."/>
            <person name="Beeson K."/>
            <person name="Tran B."/>
            <person name="Rogers Y.-H."/>
            <person name="Friedman R."/>
            <person name="Venter J.C."/>
        </authorList>
    </citation>
    <scope>NUCLEOTIDE SEQUENCE [LARGE SCALE GENOMIC DNA]</scope>
    <source>
        <strain evidence="7 8">DSM 3645</strain>
    </source>
</reference>
<dbReference type="AlphaFoldDB" id="A3ZLP6"/>
<dbReference type="HOGENOM" id="CLU_073832_0_0_0"/>
<feature type="transmembrane region" description="Helical" evidence="6">
    <location>
        <begin position="126"/>
        <end position="146"/>
    </location>
</feature>
<dbReference type="EMBL" id="AANZ01000001">
    <property type="protein sequence ID" value="EAQ82679.1"/>
    <property type="molecule type" value="Genomic_DNA"/>
</dbReference>
<feature type="transmembrane region" description="Helical" evidence="6">
    <location>
        <begin position="51"/>
        <end position="72"/>
    </location>
</feature>
<evidence type="ECO:0000256" key="5">
    <source>
        <dbReference type="SAM" id="Coils"/>
    </source>
</evidence>
<dbReference type="InterPro" id="IPR027359">
    <property type="entry name" value="Volt_channel_dom_sf"/>
</dbReference>
<dbReference type="eggNOG" id="ENOG5032PWK">
    <property type="taxonomic scope" value="Bacteria"/>
</dbReference>
<keyword evidence="7" id="KW-0407">Ion channel</keyword>
<keyword evidence="2 6" id="KW-0812">Transmembrane</keyword>
<keyword evidence="7" id="KW-0813">Transport</keyword>
<keyword evidence="3 6" id="KW-1133">Transmembrane helix</keyword>
<name>A3ZLP6_9BACT</name>
<dbReference type="GO" id="GO:0016020">
    <property type="term" value="C:membrane"/>
    <property type="evidence" value="ECO:0007669"/>
    <property type="project" value="UniProtKB-SubCell"/>
</dbReference>
<keyword evidence="5" id="KW-0175">Coiled coil</keyword>
<sequence length="313" mass="36094">MNQTPPSKTIQLDQFMAVPMFCASLLFLVLVAAAVQEFTSDSIYQSSEISLFFFGCTLAMFPLFLGEAIAHYRLGSPHWKSALKRAFLPPLRLAARDHETGRTMWLPMMGWHEVDDDLHEEVEKAFSGPMIVVALMILPLLCLDFMSHFRFNINEYPWIQVIIETGYSITWLAFTAEFIVMFSLVDKKFTYVKKHWVDLLIICLPLVAFLRMVQFSRLLRLQQVTKATRIYRLRGLSLRVWRGIVALDVLSRLMRIDPQRRIELMEELISEKEDEIKKIRLQIAELQTRLDLKSPISPSHISSAAPAKDTEAA</sequence>
<dbReference type="STRING" id="314230.DSM3645_09777"/>
<dbReference type="RefSeq" id="WP_002655549.1">
    <property type="nucleotide sequence ID" value="NZ_CH672377.1"/>
</dbReference>
<proteinExistence type="predicted"/>
<evidence type="ECO:0000256" key="1">
    <source>
        <dbReference type="ARBA" id="ARBA00004141"/>
    </source>
</evidence>
<feature type="transmembrane region" description="Helical" evidence="6">
    <location>
        <begin position="15"/>
        <end position="39"/>
    </location>
</feature>
<comment type="caution">
    <text evidence="7">The sequence shown here is derived from an EMBL/GenBank/DDBJ whole genome shotgun (WGS) entry which is preliminary data.</text>
</comment>
<comment type="subcellular location">
    <subcellularLocation>
        <location evidence="1">Membrane</location>
        <topology evidence="1">Multi-pass membrane protein</topology>
    </subcellularLocation>
</comment>
<dbReference type="Proteomes" id="UP000004358">
    <property type="component" value="Unassembled WGS sequence"/>
</dbReference>
<protein>
    <submittedName>
        <fullName evidence="7">Potassium channel protein-like</fullName>
    </submittedName>
</protein>
<keyword evidence="7" id="KW-0406">Ion transport</keyword>
<gene>
    <name evidence="7" type="ORF">DSM3645_09777</name>
</gene>
<evidence type="ECO:0000256" key="6">
    <source>
        <dbReference type="SAM" id="Phobius"/>
    </source>
</evidence>
<feature type="coiled-coil region" evidence="5">
    <location>
        <begin position="262"/>
        <end position="289"/>
    </location>
</feature>
<organism evidence="7 8">
    <name type="scientific">Blastopirellula marina DSM 3645</name>
    <dbReference type="NCBI Taxonomy" id="314230"/>
    <lineage>
        <taxon>Bacteria</taxon>
        <taxon>Pseudomonadati</taxon>
        <taxon>Planctomycetota</taxon>
        <taxon>Planctomycetia</taxon>
        <taxon>Pirellulales</taxon>
        <taxon>Pirellulaceae</taxon>
        <taxon>Blastopirellula</taxon>
    </lineage>
</organism>
<evidence type="ECO:0000313" key="7">
    <source>
        <dbReference type="EMBL" id="EAQ82679.1"/>
    </source>
</evidence>
<dbReference type="GO" id="GO:0034220">
    <property type="term" value="P:monoatomic ion transmembrane transport"/>
    <property type="evidence" value="ECO:0007669"/>
    <property type="project" value="UniProtKB-KW"/>
</dbReference>
<dbReference type="OrthoDB" id="210533at2"/>
<feature type="transmembrane region" description="Helical" evidence="6">
    <location>
        <begin position="196"/>
        <end position="213"/>
    </location>
</feature>
<accession>A3ZLP6</accession>
<feature type="transmembrane region" description="Helical" evidence="6">
    <location>
        <begin position="158"/>
        <end position="184"/>
    </location>
</feature>
<keyword evidence="4 6" id="KW-0472">Membrane</keyword>
<dbReference type="Gene3D" id="1.20.120.350">
    <property type="entry name" value="Voltage-gated potassium channels. Chain C"/>
    <property type="match status" value="1"/>
</dbReference>
<evidence type="ECO:0000256" key="2">
    <source>
        <dbReference type="ARBA" id="ARBA00022692"/>
    </source>
</evidence>
<evidence type="ECO:0000256" key="4">
    <source>
        <dbReference type="ARBA" id="ARBA00023136"/>
    </source>
</evidence>
<evidence type="ECO:0000256" key="3">
    <source>
        <dbReference type="ARBA" id="ARBA00022989"/>
    </source>
</evidence>
<evidence type="ECO:0000313" key="8">
    <source>
        <dbReference type="Proteomes" id="UP000004358"/>
    </source>
</evidence>